<dbReference type="InterPro" id="IPR029041">
    <property type="entry name" value="FAD-linked_oxidoreductase-like"/>
</dbReference>
<protein>
    <submittedName>
        <fullName evidence="2">Methylenetetrahydrofolate reductase (NADPH)</fullName>
        <ecNumber evidence="2">1.5.1.20</ecNumber>
    </submittedName>
</protein>
<comment type="caution">
    <text evidence="2">The sequence shown here is derived from an EMBL/GenBank/DDBJ whole genome shotgun (WGS) entry which is preliminary data.</text>
</comment>
<dbReference type="EMBL" id="JACHOU010000014">
    <property type="protein sequence ID" value="MBB6356470.1"/>
    <property type="molecule type" value="Genomic_DNA"/>
</dbReference>
<dbReference type="RefSeq" id="WP_184700881.1">
    <property type="nucleotide sequence ID" value="NZ_BAABEG010000002.1"/>
</dbReference>
<dbReference type="EC" id="1.5.1.20" evidence="2"/>
<dbReference type="Proteomes" id="UP000536262">
    <property type="component" value="Unassembled WGS sequence"/>
</dbReference>
<dbReference type="Gene3D" id="3.20.20.220">
    <property type="match status" value="1"/>
</dbReference>
<dbReference type="GO" id="GO:0004489">
    <property type="term" value="F:methylenetetrahydrofolate reductase [NAD(P)H] activity"/>
    <property type="evidence" value="ECO:0007669"/>
    <property type="project" value="UniProtKB-EC"/>
</dbReference>
<sequence>MPHQNAALAPSNLRPPSLAFGDVSVELSPQQALKFTPDVKVLPLGTRIFLTHLSSAALPVQVEAAARLQAMGYSPVPHLAARNFVSVAEFVEHLAAHGRNGISQALFLGGNPLISTGPLTEAAMLLSHPAMAQSSIRTAFIGGYPEGHSAIAPDVLGDALKRKLARCAELGIKPHIVSQFAFDGEVMAAWARRLQSEHPGLAVRIGLAGVTSLPQLIKFAAMCGVGPSLAALKRSGTGLFNVLSDRDPADLIETIEAAYPKPAGPLDIHFFPFGGWQKTSDWLAGYRSR</sequence>
<evidence type="ECO:0000313" key="2">
    <source>
        <dbReference type="EMBL" id="MBB6356470.1"/>
    </source>
</evidence>
<evidence type="ECO:0000313" key="3">
    <source>
        <dbReference type="Proteomes" id="UP000536262"/>
    </source>
</evidence>
<name>A0A7X0FB65_9HYPH</name>
<keyword evidence="3" id="KW-1185">Reference proteome</keyword>
<organism evidence="2 3">
    <name type="scientific">Aminobacter aganoensis</name>
    <dbReference type="NCBI Taxonomy" id="83264"/>
    <lineage>
        <taxon>Bacteria</taxon>
        <taxon>Pseudomonadati</taxon>
        <taxon>Pseudomonadota</taxon>
        <taxon>Alphaproteobacteria</taxon>
        <taxon>Hyphomicrobiales</taxon>
        <taxon>Phyllobacteriaceae</taxon>
        <taxon>Aminobacter</taxon>
    </lineage>
</organism>
<reference evidence="2 3" key="1">
    <citation type="submission" date="2020-08" db="EMBL/GenBank/DDBJ databases">
        <title>Genomic Encyclopedia of Type Strains, Phase IV (KMG-IV): sequencing the most valuable type-strain genomes for metagenomic binning, comparative biology and taxonomic classification.</title>
        <authorList>
            <person name="Goeker M."/>
        </authorList>
    </citation>
    <scope>NUCLEOTIDE SEQUENCE [LARGE SCALE GENOMIC DNA]</scope>
    <source>
        <strain evidence="2 3">DSM 7051</strain>
    </source>
</reference>
<gene>
    <name evidence="2" type="ORF">GGR00_004282</name>
</gene>
<accession>A0A7X0FB65</accession>
<keyword evidence="1 2" id="KW-0560">Oxidoreductase</keyword>
<dbReference type="AlphaFoldDB" id="A0A7X0FB65"/>
<evidence type="ECO:0000256" key="1">
    <source>
        <dbReference type="ARBA" id="ARBA00023002"/>
    </source>
</evidence>
<proteinExistence type="predicted"/>
<dbReference type="SUPFAM" id="SSF51730">
    <property type="entry name" value="FAD-linked oxidoreductase"/>
    <property type="match status" value="1"/>
</dbReference>